<comment type="similarity">
    <text evidence="5">Belongs to the TRAFAC class TrmE-Era-EngA-EngB-Septin-like GTPase superfamily. AIG1/Toc34/Toc159-like paraseptin GTPase family. IAN subfamily.</text>
</comment>
<keyword evidence="10" id="KW-0333">Golgi apparatus</keyword>
<dbReference type="PANTHER" id="PTHR10903">
    <property type="entry name" value="GTPASE, IMAP FAMILY MEMBER-RELATED"/>
    <property type="match status" value="1"/>
</dbReference>
<dbReference type="InterPro" id="IPR045058">
    <property type="entry name" value="GIMA/IAN/Toc"/>
</dbReference>
<keyword evidence="7" id="KW-0677">Repeat</keyword>
<accession>A0A671MU53</accession>
<evidence type="ECO:0000259" key="16">
    <source>
        <dbReference type="PROSITE" id="PS51720"/>
    </source>
</evidence>
<keyword evidence="6" id="KW-0963">Cytoplasm</keyword>
<evidence type="ECO:0000313" key="18">
    <source>
        <dbReference type="Proteomes" id="UP000472260"/>
    </source>
</evidence>
<dbReference type="GO" id="GO:0005783">
    <property type="term" value="C:endoplasmic reticulum"/>
    <property type="evidence" value="ECO:0007669"/>
    <property type="project" value="UniProtKB-SubCell"/>
</dbReference>
<dbReference type="GO" id="GO:0005829">
    <property type="term" value="C:cytosol"/>
    <property type="evidence" value="ECO:0007669"/>
    <property type="project" value="UniProtKB-SubCell"/>
</dbReference>
<reference evidence="17" key="1">
    <citation type="submission" date="2025-08" db="UniProtKB">
        <authorList>
            <consortium name="Ensembl"/>
        </authorList>
    </citation>
    <scope>IDENTIFICATION</scope>
</reference>
<dbReference type="AlphaFoldDB" id="A0A671MU53"/>
<sequence>GNIILGENKFREDFSSESVTENCQEGLVEVHGKKIKLIDTPGLCDTRMGDSVLKKKIENLFNYAGNGLHVILLVIKLGDRFTQEDQNTVKWIQENFGEEVSKYTMVLFTHGDLLKETIDDYVRKGEQIKSLVDQCRGGYHVFSTNILKYPNQVTELLRKIEKLKEENQNKGYVKKIYEETQKNLTLK</sequence>
<proteinExistence type="inferred from homology"/>
<comment type="function">
    <text evidence="13">Exerts an anti-apoptotic effect in the immune system and is involved in responses to infections.</text>
</comment>
<keyword evidence="18" id="KW-1185">Reference proteome</keyword>
<dbReference type="PROSITE" id="PS51720">
    <property type="entry name" value="G_AIG1"/>
    <property type="match status" value="1"/>
</dbReference>
<dbReference type="GO" id="GO:0005525">
    <property type="term" value="F:GTP binding"/>
    <property type="evidence" value="ECO:0007669"/>
    <property type="project" value="UniProtKB-KW"/>
</dbReference>
<keyword evidence="11" id="KW-0496">Mitochondrion</keyword>
<evidence type="ECO:0000256" key="5">
    <source>
        <dbReference type="ARBA" id="ARBA00008535"/>
    </source>
</evidence>
<evidence type="ECO:0000256" key="2">
    <source>
        <dbReference type="ARBA" id="ARBA00004240"/>
    </source>
</evidence>
<keyword evidence="12" id="KW-0342">GTP-binding</keyword>
<dbReference type="InterPro" id="IPR006703">
    <property type="entry name" value="G_AIG1"/>
</dbReference>
<evidence type="ECO:0000256" key="3">
    <source>
        <dbReference type="ARBA" id="ARBA00004514"/>
    </source>
</evidence>
<organism evidence="17 18">
    <name type="scientific">Sinocyclocheilus anshuiensis</name>
    <dbReference type="NCBI Taxonomy" id="1608454"/>
    <lineage>
        <taxon>Eukaryota</taxon>
        <taxon>Metazoa</taxon>
        <taxon>Chordata</taxon>
        <taxon>Craniata</taxon>
        <taxon>Vertebrata</taxon>
        <taxon>Euteleostomi</taxon>
        <taxon>Actinopterygii</taxon>
        <taxon>Neopterygii</taxon>
        <taxon>Teleostei</taxon>
        <taxon>Ostariophysi</taxon>
        <taxon>Cypriniformes</taxon>
        <taxon>Cyprinidae</taxon>
        <taxon>Cyprininae</taxon>
        <taxon>Sinocyclocheilus</taxon>
    </lineage>
</organism>
<dbReference type="GO" id="GO:0005739">
    <property type="term" value="C:mitochondrion"/>
    <property type="evidence" value="ECO:0007669"/>
    <property type="project" value="UniProtKB-SubCell"/>
</dbReference>
<evidence type="ECO:0000256" key="13">
    <source>
        <dbReference type="ARBA" id="ARBA00056809"/>
    </source>
</evidence>
<evidence type="ECO:0000313" key="17">
    <source>
        <dbReference type="Ensembl" id="ENSSANP00000034127.1"/>
    </source>
</evidence>
<evidence type="ECO:0000256" key="6">
    <source>
        <dbReference type="ARBA" id="ARBA00022490"/>
    </source>
</evidence>
<evidence type="ECO:0000256" key="15">
    <source>
        <dbReference type="ARBA" id="ARBA00077278"/>
    </source>
</evidence>
<dbReference type="PANTHER" id="PTHR10903:SF188">
    <property type="entry name" value="GTPASE IMAP FAMILY MEMBER 2-LIKE-RELATED"/>
    <property type="match status" value="1"/>
</dbReference>
<dbReference type="InterPro" id="IPR027417">
    <property type="entry name" value="P-loop_NTPase"/>
</dbReference>
<comment type="subcellular location">
    <subcellularLocation>
        <location evidence="3">Cytoplasm</location>
        <location evidence="3">Cytosol</location>
    </subcellularLocation>
    <subcellularLocation>
        <location evidence="2">Endoplasmic reticulum</location>
    </subcellularLocation>
    <subcellularLocation>
        <location evidence="4">Golgi apparatus</location>
    </subcellularLocation>
    <subcellularLocation>
        <location evidence="1">Mitochondrion</location>
    </subcellularLocation>
</comment>
<evidence type="ECO:0000256" key="7">
    <source>
        <dbReference type="ARBA" id="ARBA00022737"/>
    </source>
</evidence>
<keyword evidence="9" id="KW-0256">Endoplasmic reticulum</keyword>
<dbReference type="SUPFAM" id="SSF52540">
    <property type="entry name" value="P-loop containing nucleoside triphosphate hydrolases"/>
    <property type="match status" value="1"/>
</dbReference>
<dbReference type="Pfam" id="PF04548">
    <property type="entry name" value="AIG1"/>
    <property type="match status" value="1"/>
</dbReference>
<reference evidence="17" key="2">
    <citation type="submission" date="2025-09" db="UniProtKB">
        <authorList>
            <consortium name="Ensembl"/>
        </authorList>
    </citation>
    <scope>IDENTIFICATION</scope>
</reference>
<dbReference type="Gene3D" id="3.40.50.300">
    <property type="entry name" value="P-loop containing nucleotide triphosphate hydrolases"/>
    <property type="match status" value="1"/>
</dbReference>
<evidence type="ECO:0000256" key="1">
    <source>
        <dbReference type="ARBA" id="ARBA00004173"/>
    </source>
</evidence>
<dbReference type="Ensembl" id="ENSSANT00000036338.1">
    <property type="protein sequence ID" value="ENSSANP00000034127.1"/>
    <property type="gene ID" value="ENSSANG00000017417.1"/>
</dbReference>
<dbReference type="GO" id="GO:0005794">
    <property type="term" value="C:Golgi apparatus"/>
    <property type="evidence" value="ECO:0007669"/>
    <property type="project" value="UniProtKB-SubCell"/>
</dbReference>
<dbReference type="Proteomes" id="UP000472260">
    <property type="component" value="Unassembled WGS sequence"/>
</dbReference>
<keyword evidence="8" id="KW-0547">Nucleotide-binding</keyword>
<evidence type="ECO:0000256" key="12">
    <source>
        <dbReference type="ARBA" id="ARBA00023134"/>
    </source>
</evidence>
<protein>
    <recommendedName>
        <fullName evidence="14">GTPase IMAP family member 8</fullName>
    </recommendedName>
    <alternativeName>
        <fullName evidence="15">Immune-associated nucleotide-binding protein 9</fullName>
    </alternativeName>
</protein>
<evidence type="ECO:0000256" key="9">
    <source>
        <dbReference type="ARBA" id="ARBA00022824"/>
    </source>
</evidence>
<evidence type="ECO:0000256" key="10">
    <source>
        <dbReference type="ARBA" id="ARBA00023034"/>
    </source>
</evidence>
<evidence type="ECO:0000256" key="8">
    <source>
        <dbReference type="ARBA" id="ARBA00022741"/>
    </source>
</evidence>
<name>A0A671MU53_9TELE</name>
<evidence type="ECO:0000256" key="4">
    <source>
        <dbReference type="ARBA" id="ARBA00004555"/>
    </source>
</evidence>
<dbReference type="FunFam" id="3.40.50.300:FF:000536">
    <property type="entry name" value="GTPase IMAP family member 8"/>
    <property type="match status" value="1"/>
</dbReference>
<feature type="domain" description="AIG1-type G" evidence="16">
    <location>
        <begin position="1"/>
        <end position="181"/>
    </location>
</feature>
<evidence type="ECO:0000256" key="11">
    <source>
        <dbReference type="ARBA" id="ARBA00023128"/>
    </source>
</evidence>
<evidence type="ECO:0000256" key="14">
    <source>
        <dbReference type="ARBA" id="ARBA00073539"/>
    </source>
</evidence>